<dbReference type="Proteomes" id="UP000198981">
    <property type="component" value="Unassembled WGS sequence"/>
</dbReference>
<dbReference type="AlphaFoldDB" id="A0A1G4YMC4"/>
<organism evidence="1 2">
    <name type="scientific">Klenkia marina</name>
    <dbReference type="NCBI Taxonomy" id="1960309"/>
    <lineage>
        <taxon>Bacteria</taxon>
        <taxon>Bacillati</taxon>
        <taxon>Actinomycetota</taxon>
        <taxon>Actinomycetes</taxon>
        <taxon>Geodermatophilales</taxon>
        <taxon>Geodermatophilaceae</taxon>
        <taxon>Klenkia</taxon>
    </lineage>
</organism>
<accession>A0A1G4YMC4</accession>
<dbReference type="RefSeq" id="WP_092805865.1">
    <property type="nucleotide sequence ID" value="NZ_FMUH01000005.1"/>
</dbReference>
<reference evidence="2" key="1">
    <citation type="submission" date="2016-10" db="EMBL/GenBank/DDBJ databases">
        <authorList>
            <person name="Varghese N."/>
            <person name="Submissions S."/>
        </authorList>
    </citation>
    <scope>NUCLEOTIDE SEQUENCE [LARGE SCALE GENOMIC DNA]</scope>
    <source>
        <strain evidence="2">DSM 45722</strain>
    </source>
</reference>
<evidence type="ECO:0000313" key="2">
    <source>
        <dbReference type="Proteomes" id="UP000198981"/>
    </source>
</evidence>
<evidence type="ECO:0008006" key="3">
    <source>
        <dbReference type="Google" id="ProtNLM"/>
    </source>
</evidence>
<protein>
    <recommendedName>
        <fullName evidence="3">IacB protein</fullName>
    </recommendedName>
</protein>
<keyword evidence="2" id="KW-1185">Reference proteome</keyword>
<dbReference type="EMBL" id="FMUH01000005">
    <property type="protein sequence ID" value="SCX54469.1"/>
    <property type="molecule type" value="Genomic_DNA"/>
</dbReference>
<gene>
    <name evidence="1" type="ORF">SAMN03159343_3083</name>
</gene>
<evidence type="ECO:0000313" key="1">
    <source>
        <dbReference type="EMBL" id="SCX54469.1"/>
    </source>
</evidence>
<sequence>MSDYRDSDRSSIRVLFCIGVRDAFFDAAAPERAALVTATREAFADLTGRFGLRVLGTMDDDEVMVGPSTGFPWTAYILADVPDYATVAAVCSIIRDQGVGDVQLWKYYTIEARLGRGLFFGNE</sequence>
<proteinExistence type="predicted"/>
<dbReference type="OrthoDB" id="7849477at2"/>
<name>A0A1G4YMC4_9ACTN</name>
<dbReference type="STRING" id="1960309.SAMN03159343_3083"/>